<organism evidence="1 2">
    <name type="scientific">Eumeta variegata</name>
    <name type="common">Bagworm moth</name>
    <name type="synonym">Eumeta japonica</name>
    <dbReference type="NCBI Taxonomy" id="151549"/>
    <lineage>
        <taxon>Eukaryota</taxon>
        <taxon>Metazoa</taxon>
        <taxon>Ecdysozoa</taxon>
        <taxon>Arthropoda</taxon>
        <taxon>Hexapoda</taxon>
        <taxon>Insecta</taxon>
        <taxon>Pterygota</taxon>
        <taxon>Neoptera</taxon>
        <taxon>Endopterygota</taxon>
        <taxon>Lepidoptera</taxon>
        <taxon>Glossata</taxon>
        <taxon>Ditrysia</taxon>
        <taxon>Tineoidea</taxon>
        <taxon>Psychidae</taxon>
        <taxon>Oiketicinae</taxon>
        <taxon>Eumeta</taxon>
    </lineage>
</organism>
<evidence type="ECO:0000313" key="2">
    <source>
        <dbReference type="Proteomes" id="UP000299102"/>
    </source>
</evidence>
<comment type="caution">
    <text evidence="1">The sequence shown here is derived from an EMBL/GenBank/DDBJ whole genome shotgun (WGS) entry which is preliminary data.</text>
</comment>
<dbReference type="EMBL" id="BGZK01000182">
    <property type="protein sequence ID" value="GBP26638.1"/>
    <property type="molecule type" value="Genomic_DNA"/>
</dbReference>
<evidence type="ECO:0000313" key="1">
    <source>
        <dbReference type="EMBL" id="GBP26638.1"/>
    </source>
</evidence>
<dbReference type="Proteomes" id="UP000299102">
    <property type="component" value="Unassembled WGS sequence"/>
</dbReference>
<sequence length="96" mass="11181">MVTLISLTIWARDVCPTVTAEEKISAVWSMTETDKKISTSRFGQTYASAERVWQKKNERRINAVEMRSLCIMCGVSLKEKCKNIDVREWFERKCDD</sequence>
<dbReference type="OrthoDB" id="425681at2759"/>
<dbReference type="AlphaFoldDB" id="A0A4C1UJN0"/>
<keyword evidence="2" id="KW-1185">Reference proteome</keyword>
<name>A0A4C1UJN0_EUMVA</name>
<gene>
    <name evidence="1" type="ORF">EVAR_18275_1</name>
</gene>
<proteinExistence type="predicted"/>
<protein>
    <submittedName>
        <fullName evidence="1">Uncharacterized protein</fullName>
    </submittedName>
</protein>
<reference evidence="1 2" key="1">
    <citation type="journal article" date="2019" name="Commun. Biol.">
        <title>The bagworm genome reveals a unique fibroin gene that provides high tensile strength.</title>
        <authorList>
            <person name="Kono N."/>
            <person name="Nakamura H."/>
            <person name="Ohtoshi R."/>
            <person name="Tomita M."/>
            <person name="Numata K."/>
            <person name="Arakawa K."/>
        </authorList>
    </citation>
    <scope>NUCLEOTIDE SEQUENCE [LARGE SCALE GENOMIC DNA]</scope>
</reference>
<accession>A0A4C1UJN0</accession>